<dbReference type="RefSeq" id="WP_391524850.1">
    <property type="nucleotide sequence ID" value="NZ_CP036340.1"/>
</dbReference>
<sequence length="558" mass="56695">MSAVDLRLIIVLGLCSLVATPSRGQSVRTVVITGQPTPHGGAGEQFGYVQYTGGMNATGHVAFAATLSTYEGTPLTGNGIWSEGSGDLALVAQAGDQAVGAPEGVRFGGAFSFPVFLPRISSGGQSAFIGYLHGAGVNSANDSGVWIENAGSLRVVAREGEAATEGLRFGSPEFFVFNDLLVNNSGDVSFIADLTDSDANATIRESVWTARSGSLALIARDGARAPGTSKLFGNRPGGGNVTFSRISLNAAGETAFIGRLTGNGDGSGIWIADSASTQLIAQEGAPAPGAPAGVKFGPFAELSLNDGGQVAFIALLSGGVAATNDSGIWTSRQGSSSLVVRERDAAPAFTEGVNFAGFSSLALNSRGEVAFTGLLRGGGVNSTSDSGLWKASGGVLALIAQEGHIAPDTGGSAHFTAFGFTSEIVLNSIGRLAFLATLGGNGVNSFNNRGIWAEDMSGQLRLIVREGDVLQVGPGDFRTVSGLNFQGNGGIGDSRPIGFNDRGQVAFFAGFTDGSSGFFVSDSVAVPESPTAVLAALMCLAPSAVGRRWGSVSCRNVS</sequence>
<evidence type="ECO:0000313" key="2">
    <source>
        <dbReference type="Proteomes" id="UP000317909"/>
    </source>
</evidence>
<protein>
    <submittedName>
        <fullName evidence="1">Uncharacterized protein</fullName>
    </submittedName>
</protein>
<dbReference type="NCBIfam" id="TIGR05002">
    <property type="entry name" value="NxxGxxAF_repeat"/>
    <property type="match status" value="7"/>
</dbReference>
<name>A0A517U6T8_9BACT</name>
<dbReference type="EMBL" id="CP036340">
    <property type="protein sequence ID" value="QDT76348.1"/>
    <property type="molecule type" value="Genomic_DNA"/>
</dbReference>
<dbReference type="Pfam" id="PF24251">
    <property type="entry name" value="DUF7453"/>
    <property type="match status" value="1"/>
</dbReference>
<organism evidence="1 2">
    <name type="scientific">Lacipirellula limnantheis</name>
    <dbReference type="NCBI Taxonomy" id="2528024"/>
    <lineage>
        <taxon>Bacteria</taxon>
        <taxon>Pseudomonadati</taxon>
        <taxon>Planctomycetota</taxon>
        <taxon>Planctomycetia</taxon>
        <taxon>Pirellulales</taxon>
        <taxon>Lacipirellulaceae</taxon>
        <taxon>Lacipirellula</taxon>
    </lineage>
</organism>
<gene>
    <name evidence="1" type="ORF">I41_55980</name>
</gene>
<proteinExistence type="predicted"/>
<keyword evidence="2" id="KW-1185">Reference proteome</keyword>
<geneLocation type="plasmid" evidence="2">
    <name>pi41_1</name>
</geneLocation>
<dbReference type="Proteomes" id="UP000317909">
    <property type="component" value="Plasmid pI41_1"/>
</dbReference>
<reference evidence="1 2" key="1">
    <citation type="submission" date="2019-02" db="EMBL/GenBank/DDBJ databases">
        <title>Deep-cultivation of Planctomycetes and their phenomic and genomic characterization uncovers novel biology.</title>
        <authorList>
            <person name="Wiegand S."/>
            <person name="Jogler M."/>
            <person name="Boedeker C."/>
            <person name="Pinto D."/>
            <person name="Vollmers J."/>
            <person name="Rivas-Marin E."/>
            <person name="Kohn T."/>
            <person name="Peeters S.H."/>
            <person name="Heuer A."/>
            <person name="Rast P."/>
            <person name="Oberbeckmann S."/>
            <person name="Bunk B."/>
            <person name="Jeske O."/>
            <person name="Meyerdierks A."/>
            <person name="Storesund J.E."/>
            <person name="Kallscheuer N."/>
            <person name="Luecker S."/>
            <person name="Lage O.M."/>
            <person name="Pohl T."/>
            <person name="Merkel B.J."/>
            <person name="Hornburger P."/>
            <person name="Mueller R.-W."/>
            <person name="Bruemmer F."/>
            <person name="Labrenz M."/>
            <person name="Spormann A.M."/>
            <person name="Op den Camp H."/>
            <person name="Overmann J."/>
            <person name="Amann R."/>
            <person name="Jetten M.S.M."/>
            <person name="Mascher T."/>
            <person name="Medema M.H."/>
            <person name="Devos D.P."/>
            <person name="Kaster A.-K."/>
            <person name="Ovreas L."/>
            <person name="Rohde M."/>
            <person name="Galperin M.Y."/>
            <person name="Jogler C."/>
        </authorList>
    </citation>
    <scope>NUCLEOTIDE SEQUENCE [LARGE SCALE GENOMIC DNA]</scope>
    <source>
        <strain evidence="1 2">I41</strain>
        <plasmid evidence="2">pi41_1</plasmid>
    </source>
</reference>
<dbReference type="InterPro" id="IPR055876">
    <property type="entry name" value="DUF7453"/>
</dbReference>
<dbReference type="KEGG" id="llh:I41_55980"/>
<dbReference type="AlphaFoldDB" id="A0A517U6T8"/>
<keyword evidence="1" id="KW-0614">Plasmid</keyword>
<accession>A0A517U6T8</accession>
<evidence type="ECO:0000313" key="1">
    <source>
        <dbReference type="EMBL" id="QDT76348.1"/>
    </source>
</evidence>